<dbReference type="AlphaFoldDB" id="I4BBE1"/>
<dbReference type="KEGG" id="tpx:Turpa_3964"/>
<evidence type="ECO:0000256" key="1">
    <source>
        <dbReference type="ARBA" id="ARBA00005439"/>
    </source>
</evidence>
<evidence type="ECO:0000313" key="12">
    <source>
        <dbReference type="Proteomes" id="UP000006048"/>
    </source>
</evidence>
<dbReference type="NCBIfam" id="TIGR00168">
    <property type="entry name" value="infC"/>
    <property type="match status" value="1"/>
</dbReference>
<dbReference type="FunFam" id="3.30.110.10:FF:000001">
    <property type="entry name" value="Translation initiation factor IF-3"/>
    <property type="match status" value="1"/>
</dbReference>
<dbReference type="PANTHER" id="PTHR10938:SF0">
    <property type="entry name" value="TRANSLATION INITIATION FACTOR IF-3, MITOCHONDRIAL"/>
    <property type="match status" value="1"/>
</dbReference>
<dbReference type="InterPro" id="IPR019813">
    <property type="entry name" value="Translation_initiation_fac3_CS"/>
</dbReference>
<keyword evidence="3 5" id="KW-0396">Initiation factor</keyword>
<evidence type="ECO:0000256" key="2">
    <source>
        <dbReference type="ARBA" id="ARBA00022490"/>
    </source>
</evidence>
<dbReference type="RefSeq" id="WP_014805074.1">
    <property type="nucleotide sequence ID" value="NC_018020.1"/>
</dbReference>
<dbReference type="GO" id="GO:0043022">
    <property type="term" value="F:ribosome binding"/>
    <property type="evidence" value="ECO:0007669"/>
    <property type="project" value="TreeGrafter"/>
</dbReference>
<dbReference type="GO" id="GO:0005829">
    <property type="term" value="C:cytosol"/>
    <property type="evidence" value="ECO:0007669"/>
    <property type="project" value="TreeGrafter"/>
</dbReference>
<accession>I4BBE1</accession>
<dbReference type="Proteomes" id="UP000006048">
    <property type="component" value="Chromosome"/>
</dbReference>
<feature type="compositionally biased region" description="Gly residues" evidence="8">
    <location>
        <begin position="13"/>
        <end position="22"/>
    </location>
</feature>
<comment type="subcellular location">
    <subcellularLocation>
        <location evidence="5 7">Cytoplasm</location>
    </subcellularLocation>
</comment>
<dbReference type="SUPFAM" id="SSF55200">
    <property type="entry name" value="Translation initiation factor IF3, C-terminal domain"/>
    <property type="match status" value="1"/>
</dbReference>
<dbReference type="InterPro" id="IPR019815">
    <property type="entry name" value="Translation_initiation_fac_3_C"/>
</dbReference>
<reference evidence="11 12" key="1">
    <citation type="submission" date="2012-06" db="EMBL/GenBank/DDBJ databases">
        <title>The complete chromosome of genome of Turneriella parva DSM 21527.</title>
        <authorList>
            <consortium name="US DOE Joint Genome Institute (JGI-PGF)"/>
            <person name="Lucas S."/>
            <person name="Han J."/>
            <person name="Lapidus A."/>
            <person name="Bruce D."/>
            <person name="Goodwin L."/>
            <person name="Pitluck S."/>
            <person name="Peters L."/>
            <person name="Kyrpides N."/>
            <person name="Mavromatis K."/>
            <person name="Ivanova N."/>
            <person name="Mikhailova N."/>
            <person name="Chertkov O."/>
            <person name="Detter J.C."/>
            <person name="Tapia R."/>
            <person name="Han C."/>
            <person name="Land M."/>
            <person name="Hauser L."/>
            <person name="Markowitz V."/>
            <person name="Cheng J.-F."/>
            <person name="Hugenholtz P."/>
            <person name="Woyke T."/>
            <person name="Wu D."/>
            <person name="Gronow S."/>
            <person name="Wellnitz S."/>
            <person name="Brambilla E."/>
            <person name="Klenk H.-P."/>
            <person name="Eisen J.A."/>
        </authorList>
    </citation>
    <scope>NUCLEOTIDE SEQUENCE [LARGE SCALE GENOMIC DNA]</scope>
    <source>
        <strain evidence="12">ATCC BAA-1111 / DSM 21527 / NCTC 11395 / H</strain>
    </source>
</reference>
<organism evidence="11 12">
    <name type="scientific">Turneriella parva (strain ATCC BAA-1111 / DSM 21527 / NCTC 11395 / H)</name>
    <name type="common">Leptospira parva</name>
    <dbReference type="NCBI Taxonomy" id="869212"/>
    <lineage>
        <taxon>Bacteria</taxon>
        <taxon>Pseudomonadati</taxon>
        <taxon>Spirochaetota</taxon>
        <taxon>Spirochaetia</taxon>
        <taxon>Leptospirales</taxon>
        <taxon>Leptospiraceae</taxon>
        <taxon>Turneriella</taxon>
    </lineage>
</organism>
<evidence type="ECO:0000313" key="11">
    <source>
        <dbReference type="EMBL" id="AFM14598.1"/>
    </source>
</evidence>
<dbReference type="InterPro" id="IPR019814">
    <property type="entry name" value="Translation_initiation_fac_3_N"/>
</dbReference>
<dbReference type="SUPFAM" id="SSF54364">
    <property type="entry name" value="Translation initiation factor IF3, N-terminal domain"/>
    <property type="match status" value="1"/>
</dbReference>
<dbReference type="GO" id="GO:0003743">
    <property type="term" value="F:translation initiation factor activity"/>
    <property type="evidence" value="ECO:0007669"/>
    <property type="project" value="UniProtKB-UniRule"/>
</dbReference>
<dbReference type="GO" id="GO:0016020">
    <property type="term" value="C:membrane"/>
    <property type="evidence" value="ECO:0007669"/>
    <property type="project" value="TreeGrafter"/>
</dbReference>
<evidence type="ECO:0000256" key="8">
    <source>
        <dbReference type="SAM" id="MobiDB-lite"/>
    </source>
</evidence>
<keyword evidence="4 5" id="KW-0648">Protein biosynthesis</keyword>
<dbReference type="InterPro" id="IPR036787">
    <property type="entry name" value="T_IF-3_N_sf"/>
</dbReference>
<keyword evidence="12" id="KW-1185">Reference proteome</keyword>
<dbReference type="Gene3D" id="3.30.110.10">
    <property type="entry name" value="Translation initiation factor 3 (IF-3), C-terminal domain"/>
    <property type="match status" value="1"/>
</dbReference>
<feature type="domain" description="Translation initiation factor 3 N-terminal" evidence="10">
    <location>
        <begin position="39"/>
        <end position="106"/>
    </location>
</feature>
<dbReference type="HOGENOM" id="CLU_054919_3_2_12"/>
<dbReference type="PROSITE" id="PS00938">
    <property type="entry name" value="IF3"/>
    <property type="match status" value="1"/>
</dbReference>
<dbReference type="HAMAP" id="MF_00080">
    <property type="entry name" value="IF_3"/>
    <property type="match status" value="1"/>
</dbReference>
<protein>
    <recommendedName>
        <fullName evidence="5 6">Translation initiation factor IF-3</fullName>
    </recommendedName>
</protein>
<feature type="region of interest" description="Disordered" evidence="8">
    <location>
        <begin position="196"/>
        <end position="226"/>
    </location>
</feature>
<feature type="compositionally biased region" description="Low complexity" evidence="8">
    <location>
        <begin position="208"/>
        <end position="226"/>
    </location>
</feature>
<dbReference type="EMBL" id="CP002959">
    <property type="protein sequence ID" value="AFM14598.1"/>
    <property type="molecule type" value="Genomic_DNA"/>
</dbReference>
<name>I4BBE1_TURPD</name>
<dbReference type="Pfam" id="PF05198">
    <property type="entry name" value="IF3_N"/>
    <property type="match status" value="1"/>
</dbReference>
<dbReference type="InterPro" id="IPR036788">
    <property type="entry name" value="T_IF-3_C_sf"/>
</dbReference>
<evidence type="ECO:0000256" key="6">
    <source>
        <dbReference type="NCBIfam" id="TIGR00168"/>
    </source>
</evidence>
<dbReference type="PATRIC" id="fig|869212.3.peg.3997"/>
<dbReference type="InterPro" id="IPR001288">
    <property type="entry name" value="Translation_initiation_fac_3"/>
</dbReference>
<dbReference type="GO" id="GO:0032790">
    <property type="term" value="P:ribosome disassembly"/>
    <property type="evidence" value="ECO:0007669"/>
    <property type="project" value="TreeGrafter"/>
</dbReference>
<keyword evidence="2 5" id="KW-0963">Cytoplasm</keyword>
<evidence type="ECO:0000256" key="3">
    <source>
        <dbReference type="ARBA" id="ARBA00022540"/>
    </source>
</evidence>
<sequence>MQQRPNFSQAPKPGGGSGGGQGRFNRFAKLRRPMREHRINEDITESQVRLVGEKGTELISTRDALQRARSQNVDLVEITKGQEVPIVRLVDYGKFKFEKAKKEKEAKKKQKVIQIKEIKMGPKIDVGDFDRKAKEAIGFLNEGDNVKVTMKFRGREMQHTALGAEKLTEFYTKVAEAAHMDKKPNLEGRMMSMTLRSKGAKPKPAAPAPANQSATPAAAPTTTEAT</sequence>
<dbReference type="STRING" id="869212.Turpa_3964"/>
<feature type="domain" description="Translation initiation factor 3 C-terminal" evidence="9">
    <location>
        <begin position="113"/>
        <end position="197"/>
    </location>
</feature>
<dbReference type="Pfam" id="PF00707">
    <property type="entry name" value="IF3_C"/>
    <property type="match status" value="1"/>
</dbReference>
<comment type="similarity">
    <text evidence="1 5 7">Belongs to the IF-3 family.</text>
</comment>
<proteinExistence type="inferred from homology"/>
<gene>
    <name evidence="5" type="primary">infC</name>
    <name evidence="11" type="ordered locus">Turpa_3964</name>
</gene>
<dbReference type="Gene3D" id="3.10.20.80">
    <property type="entry name" value="Translation initiation factor 3 (IF-3), N-terminal domain"/>
    <property type="match status" value="1"/>
</dbReference>
<comment type="subunit">
    <text evidence="5 7">Monomer.</text>
</comment>
<evidence type="ECO:0000256" key="7">
    <source>
        <dbReference type="RuleBase" id="RU000646"/>
    </source>
</evidence>
<evidence type="ECO:0000256" key="5">
    <source>
        <dbReference type="HAMAP-Rule" id="MF_00080"/>
    </source>
</evidence>
<dbReference type="PANTHER" id="PTHR10938">
    <property type="entry name" value="TRANSLATION INITIATION FACTOR IF-3"/>
    <property type="match status" value="1"/>
</dbReference>
<evidence type="ECO:0000259" key="9">
    <source>
        <dbReference type="Pfam" id="PF00707"/>
    </source>
</evidence>
<evidence type="ECO:0000259" key="10">
    <source>
        <dbReference type="Pfam" id="PF05198"/>
    </source>
</evidence>
<evidence type="ECO:0000256" key="4">
    <source>
        <dbReference type="ARBA" id="ARBA00022917"/>
    </source>
</evidence>
<comment type="function">
    <text evidence="5 7">IF-3 binds to the 30S ribosomal subunit and shifts the equilibrium between 70S ribosomes and their 50S and 30S subunits in favor of the free subunits, thus enhancing the availability of 30S subunits on which protein synthesis initiation begins.</text>
</comment>
<feature type="region of interest" description="Disordered" evidence="8">
    <location>
        <begin position="1"/>
        <end position="25"/>
    </location>
</feature>